<feature type="region of interest" description="Disordered" evidence="1">
    <location>
        <begin position="1"/>
        <end position="45"/>
    </location>
</feature>
<reference evidence="2 3" key="1">
    <citation type="journal article" date="2019" name="Commun. Biol.">
        <title>The bagworm genome reveals a unique fibroin gene that provides high tensile strength.</title>
        <authorList>
            <person name="Kono N."/>
            <person name="Nakamura H."/>
            <person name="Ohtoshi R."/>
            <person name="Tomita M."/>
            <person name="Numata K."/>
            <person name="Arakawa K."/>
        </authorList>
    </citation>
    <scope>NUCLEOTIDE SEQUENCE [LARGE SCALE GENOMIC DNA]</scope>
</reference>
<dbReference type="AlphaFoldDB" id="A0A4C1U2N1"/>
<evidence type="ECO:0000256" key="1">
    <source>
        <dbReference type="SAM" id="MobiDB-lite"/>
    </source>
</evidence>
<feature type="compositionally biased region" description="Polar residues" evidence="1">
    <location>
        <begin position="1"/>
        <end position="10"/>
    </location>
</feature>
<accession>A0A4C1U2N1</accession>
<name>A0A4C1U2N1_EUMVA</name>
<dbReference type="EMBL" id="BGZK01000120">
    <property type="protein sequence ID" value="GBP20615.1"/>
    <property type="molecule type" value="Genomic_DNA"/>
</dbReference>
<evidence type="ECO:0000313" key="3">
    <source>
        <dbReference type="Proteomes" id="UP000299102"/>
    </source>
</evidence>
<organism evidence="2 3">
    <name type="scientific">Eumeta variegata</name>
    <name type="common">Bagworm moth</name>
    <name type="synonym">Eumeta japonica</name>
    <dbReference type="NCBI Taxonomy" id="151549"/>
    <lineage>
        <taxon>Eukaryota</taxon>
        <taxon>Metazoa</taxon>
        <taxon>Ecdysozoa</taxon>
        <taxon>Arthropoda</taxon>
        <taxon>Hexapoda</taxon>
        <taxon>Insecta</taxon>
        <taxon>Pterygota</taxon>
        <taxon>Neoptera</taxon>
        <taxon>Endopterygota</taxon>
        <taxon>Lepidoptera</taxon>
        <taxon>Glossata</taxon>
        <taxon>Ditrysia</taxon>
        <taxon>Tineoidea</taxon>
        <taxon>Psychidae</taxon>
        <taxon>Oiketicinae</taxon>
        <taxon>Eumeta</taxon>
    </lineage>
</organism>
<proteinExistence type="predicted"/>
<evidence type="ECO:0000313" key="2">
    <source>
        <dbReference type="EMBL" id="GBP20615.1"/>
    </source>
</evidence>
<comment type="caution">
    <text evidence="2">The sequence shown here is derived from an EMBL/GenBank/DDBJ whole genome shotgun (WGS) entry which is preliminary data.</text>
</comment>
<gene>
    <name evidence="2" type="ORF">EVAR_93729_1</name>
</gene>
<keyword evidence="3" id="KW-1185">Reference proteome</keyword>
<feature type="compositionally biased region" description="Pro residues" evidence="1">
    <location>
        <begin position="95"/>
        <end position="104"/>
    </location>
</feature>
<feature type="region of interest" description="Disordered" evidence="1">
    <location>
        <begin position="85"/>
        <end position="104"/>
    </location>
</feature>
<sequence>MFDLSLNTTTRPHELTTMSPVRLKPSSSPRTPPAPQTRPQRSTVVVSRLRVSVPANPTRIAAVASPLLNPIMPLGLQDIIVVGEPVERPQSPRRAAPPPPPPLPPPSVCISLKIACLPALQRRL</sequence>
<dbReference type="Proteomes" id="UP000299102">
    <property type="component" value="Unassembled WGS sequence"/>
</dbReference>
<protein>
    <submittedName>
        <fullName evidence="2">Uncharacterized protein</fullName>
    </submittedName>
</protein>